<dbReference type="Pfam" id="PF00276">
    <property type="entry name" value="Ribosomal_L23"/>
    <property type="match status" value="1"/>
</dbReference>
<evidence type="ECO:0000256" key="3">
    <source>
        <dbReference type="ARBA" id="ARBA00023274"/>
    </source>
</evidence>
<evidence type="ECO:0000256" key="5">
    <source>
        <dbReference type="SAM" id="MobiDB-lite"/>
    </source>
</evidence>
<keyword evidence="2" id="KW-0689">Ribosomal protein</keyword>
<dbReference type="GO" id="GO:0003735">
    <property type="term" value="F:structural constituent of ribosome"/>
    <property type="evidence" value="ECO:0007669"/>
    <property type="project" value="InterPro"/>
</dbReference>
<comment type="caution">
    <text evidence="6">The sequence shown here is derived from an EMBL/GenBank/DDBJ whole genome shotgun (WGS) entry which is preliminary data.</text>
</comment>
<dbReference type="EMBL" id="JANIEX010000169">
    <property type="protein sequence ID" value="KAJ3571821.1"/>
    <property type="molecule type" value="Genomic_DNA"/>
</dbReference>
<evidence type="ECO:0000256" key="4">
    <source>
        <dbReference type="ARBA" id="ARBA00039977"/>
    </source>
</evidence>
<reference evidence="6" key="1">
    <citation type="submission" date="2022-07" db="EMBL/GenBank/DDBJ databases">
        <title>Genome Sequence of Leucocoprinus birnbaumii.</title>
        <authorList>
            <person name="Buettner E."/>
        </authorList>
    </citation>
    <scope>NUCLEOTIDE SEQUENCE</scope>
    <source>
        <strain evidence="6">VT141</strain>
    </source>
</reference>
<dbReference type="InterPro" id="IPR013025">
    <property type="entry name" value="Ribosomal_uL23-like"/>
</dbReference>
<comment type="similarity">
    <text evidence="1">Belongs to the universal ribosomal protein uL23 family.</text>
</comment>
<dbReference type="PANTHER" id="PTHR12059">
    <property type="entry name" value="RIBOSOMAL PROTEIN L23-RELATED"/>
    <property type="match status" value="1"/>
</dbReference>
<gene>
    <name evidence="6" type="ORF">NP233_g3499</name>
</gene>
<sequence length="324" mass="37516">MQSLCRAFGSLRLYSQKAGADNLHPEGALVARTLSTPLAVRRRRQKKFLYAAPPPGETDARHGLTPTDKDAYWRRRGLGHLGARRSAPLSMTKWIEQRNERRSRLRGVRLAANKEGQKENQVVGQPVYLPNIVFRLVRNNTPPGEPYNPYEATFRVPHSVTKTDIRSYLLAVYGVKTTYIRTDNYFAPEPSNPRQEKKTYKSYKRAVVGLVDPFYYPHRVEDMTEEKRAEHEEWVETNFQIKQHRISRKVELLRLSKNLTLTAPYATKRSHILRLVAERKQKREGLVSQIAEEWQGMRERGEEIKWGENPLPQPSEDSVKEPSS</sequence>
<keyword evidence="7" id="KW-1185">Reference proteome</keyword>
<dbReference type="AlphaFoldDB" id="A0AAD5YTU3"/>
<dbReference type="Proteomes" id="UP001213000">
    <property type="component" value="Unassembled WGS sequence"/>
</dbReference>
<evidence type="ECO:0000313" key="7">
    <source>
        <dbReference type="Proteomes" id="UP001213000"/>
    </source>
</evidence>
<dbReference type="InterPro" id="IPR012678">
    <property type="entry name" value="Ribosomal_uL23/eL15/eS24_sf"/>
</dbReference>
<dbReference type="GO" id="GO:0005762">
    <property type="term" value="C:mitochondrial large ribosomal subunit"/>
    <property type="evidence" value="ECO:0007669"/>
    <property type="project" value="TreeGrafter"/>
</dbReference>
<feature type="region of interest" description="Disordered" evidence="5">
    <location>
        <begin position="301"/>
        <end position="324"/>
    </location>
</feature>
<dbReference type="Gene3D" id="3.30.70.330">
    <property type="match status" value="1"/>
</dbReference>
<dbReference type="PANTHER" id="PTHR12059:SF5">
    <property type="entry name" value="LARGE RIBOSOMAL SUBUNIT PROTEIN UL23M"/>
    <property type="match status" value="1"/>
</dbReference>
<name>A0AAD5YTU3_9AGAR</name>
<accession>A0AAD5YTU3</accession>
<dbReference type="GO" id="GO:0032543">
    <property type="term" value="P:mitochondrial translation"/>
    <property type="evidence" value="ECO:0007669"/>
    <property type="project" value="TreeGrafter"/>
</dbReference>
<protein>
    <recommendedName>
        <fullName evidence="4">Large ribosomal subunit protein uL23m</fullName>
    </recommendedName>
</protein>
<evidence type="ECO:0000256" key="1">
    <source>
        <dbReference type="ARBA" id="ARBA00006700"/>
    </source>
</evidence>
<dbReference type="SUPFAM" id="SSF54189">
    <property type="entry name" value="Ribosomal proteins S24e, L23 and L15e"/>
    <property type="match status" value="1"/>
</dbReference>
<dbReference type="InterPro" id="IPR012677">
    <property type="entry name" value="Nucleotide-bd_a/b_plait_sf"/>
</dbReference>
<organism evidence="6 7">
    <name type="scientific">Leucocoprinus birnbaumii</name>
    <dbReference type="NCBI Taxonomy" id="56174"/>
    <lineage>
        <taxon>Eukaryota</taxon>
        <taxon>Fungi</taxon>
        <taxon>Dikarya</taxon>
        <taxon>Basidiomycota</taxon>
        <taxon>Agaricomycotina</taxon>
        <taxon>Agaricomycetes</taxon>
        <taxon>Agaricomycetidae</taxon>
        <taxon>Agaricales</taxon>
        <taxon>Agaricineae</taxon>
        <taxon>Agaricaceae</taxon>
        <taxon>Leucocoprinus</taxon>
    </lineage>
</organism>
<proteinExistence type="inferred from homology"/>
<keyword evidence="3" id="KW-0687">Ribonucleoprotein</keyword>
<evidence type="ECO:0000256" key="2">
    <source>
        <dbReference type="ARBA" id="ARBA00022980"/>
    </source>
</evidence>
<evidence type="ECO:0000313" key="6">
    <source>
        <dbReference type="EMBL" id="KAJ3571821.1"/>
    </source>
</evidence>